<feature type="region of interest" description="Disordered" evidence="1">
    <location>
        <begin position="166"/>
        <end position="206"/>
    </location>
</feature>
<proteinExistence type="predicted"/>
<evidence type="ECO:0000313" key="3">
    <source>
        <dbReference type="Proteomes" id="UP000314294"/>
    </source>
</evidence>
<gene>
    <name evidence="2" type="ORF">EYF80_022653</name>
</gene>
<comment type="caution">
    <text evidence="2">The sequence shown here is derived from an EMBL/GenBank/DDBJ whole genome shotgun (WGS) entry which is preliminary data.</text>
</comment>
<protein>
    <submittedName>
        <fullName evidence="2">Uncharacterized protein</fullName>
    </submittedName>
</protein>
<sequence length="315" mass="34831">MQRPLQARRTRCNKIGKGTLKKLNRRHDIGFKSPPPPARRPTWSDMSSSRYRSGWTIRISCCSGCVLNSHMAKTRSSSRVLVPNSKAGPCSPLANLCVTTKTDDVSAARSPGRVAPVRGWWIAAATHLFEQREDVDGEEAQGGGDHEAGLLLQALIRSTAALVRASRASDRLEETERSMAAGRGARETHSGALEDTPTPRTRDGLNVGAGVHVAQLVDHRQTQGVDPDPSLSYRERRRDVKIREPGFIHMTNEQSSAAWKQARDESARESSMDIWTAKAESGFTLARDSRSVERTKKLPWNVWMDKPEGASWGEK</sequence>
<reference evidence="2 3" key="1">
    <citation type="submission" date="2019-03" db="EMBL/GenBank/DDBJ databases">
        <title>First draft genome of Liparis tanakae, snailfish: a comprehensive survey of snailfish specific genes.</title>
        <authorList>
            <person name="Kim W."/>
            <person name="Song I."/>
            <person name="Jeong J.-H."/>
            <person name="Kim D."/>
            <person name="Kim S."/>
            <person name="Ryu S."/>
            <person name="Song J.Y."/>
            <person name="Lee S.K."/>
        </authorList>
    </citation>
    <scope>NUCLEOTIDE SEQUENCE [LARGE SCALE GENOMIC DNA]</scope>
    <source>
        <tissue evidence="2">Muscle</tissue>
    </source>
</reference>
<feature type="compositionally biased region" description="Basic and acidic residues" evidence="1">
    <location>
        <begin position="167"/>
        <end position="177"/>
    </location>
</feature>
<name>A0A4Z2HQ46_9TELE</name>
<feature type="region of interest" description="Disordered" evidence="1">
    <location>
        <begin position="27"/>
        <end position="47"/>
    </location>
</feature>
<organism evidence="2 3">
    <name type="scientific">Liparis tanakae</name>
    <name type="common">Tanaka's snailfish</name>
    <dbReference type="NCBI Taxonomy" id="230148"/>
    <lineage>
        <taxon>Eukaryota</taxon>
        <taxon>Metazoa</taxon>
        <taxon>Chordata</taxon>
        <taxon>Craniata</taxon>
        <taxon>Vertebrata</taxon>
        <taxon>Euteleostomi</taxon>
        <taxon>Actinopterygii</taxon>
        <taxon>Neopterygii</taxon>
        <taxon>Teleostei</taxon>
        <taxon>Neoteleostei</taxon>
        <taxon>Acanthomorphata</taxon>
        <taxon>Eupercaria</taxon>
        <taxon>Perciformes</taxon>
        <taxon>Cottioidei</taxon>
        <taxon>Cottales</taxon>
        <taxon>Liparidae</taxon>
        <taxon>Liparis</taxon>
    </lineage>
</organism>
<accession>A0A4Z2HQ46</accession>
<dbReference type="AlphaFoldDB" id="A0A4Z2HQ46"/>
<dbReference type="EMBL" id="SRLO01000209">
    <property type="protein sequence ID" value="TNN67123.1"/>
    <property type="molecule type" value="Genomic_DNA"/>
</dbReference>
<keyword evidence="3" id="KW-1185">Reference proteome</keyword>
<evidence type="ECO:0000313" key="2">
    <source>
        <dbReference type="EMBL" id="TNN67123.1"/>
    </source>
</evidence>
<dbReference type="Proteomes" id="UP000314294">
    <property type="component" value="Unassembled WGS sequence"/>
</dbReference>
<evidence type="ECO:0000256" key="1">
    <source>
        <dbReference type="SAM" id="MobiDB-lite"/>
    </source>
</evidence>